<reference evidence="12" key="1">
    <citation type="submission" date="2022-07" db="EMBL/GenBank/DDBJ databases">
        <title>Phylogenomic reconstructions and comparative analyses of Kickxellomycotina fungi.</title>
        <authorList>
            <person name="Reynolds N.K."/>
            <person name="Stajich J.E."/>
            <person name="Barry K."/>
            <person name="Grigoriev I.V."/>
            <person name="Crous P."/>
            <person name="Smith M.E."/>
        </authorList>
    </citation>
    <scope>NUCLEOTIDE SEQUENCE</scope>
    <source>
        <strain evidence="12">NBRC 105413</strain>
    </source>
</reference>
<protein>
    <recommendedName>
        <fullName evidence="11">RING-type domain-containing protein</fullName>
    </recommendedName>
</protein>
<keyword evidence="4 8" id="KW-0863">Zinc-finger</keyword>
<feature type="compositionally biased region" description="Polar residues" evidence="9">
    <location>
        <begin position="33"/>
        <end position="47"/>
    </location>
</feature>
<dbReference type="InterPro" id="IPR051653">
    <property type="entry name" value="E3_ligase_sorting_rcpt"/>
</dbReference>
<keyword evidence="13" id="KW-1185">Reference proteome</keyword>
<dbReference type="PANTHER" id="PTHR47168">
    <property type="entry name" value="RING ZINC FINGER DOMAIN SUPERFAMILY PROTEIN-RELATED"/>
    <property type="match status" value="1"/>
</dbReference>
<dbReference type="InterPro" id="IPR001841">
    <property type="entry name" value="Znf_RING"/>
</dbReference>
<dbReference type="GO" id="GO:0008270">
    <property type="term" value="F:zinc ion binding"/>
    <property type="evidence" value="ECO:0007669"/>
    <property type="project" value="UniProtKB-KW"/>
</dbReference>
<feature type="transmembrane region" description="Helical" evidence="10">
    <location>
        <begin position="6"/>
        <end position="26"/>
    </location>
</feature>
<evidence type="ECO:0000256" key="5">
    <source>
        <dbReference type="ARBA" id="ARBA00022833"/>
    </source>
</evidence>
<evidence type="ECO:0000256" key="7">
    <source>
        <dbReference type="ARBA" id="ARBA00023136"/>
    </source>
</evidence>
<dbReference type="CDD" id="cd16473">
    <property type="entry name" value="RING-H2_RNF103"/>
    <property type="match status" value="1"/>
</dbReference>
<sequence length="241" mass="27428">MSTELNVFIIVAISVSAVTIAVMVLTRRFRGLQHSQQRGPDGQQSHSQRYRIQPSRRRVIQFRPSNRPVKPYNPFSKDELQLLPTVTLTQHDVDRLNTKRSETFCKEEVKSDDAKEHMDDKAAVVDSVDGKVLESGLRYASPECTICLVSYEKADIVRILSCSHTYHAECIDVWLTQRSARCPICKMDTRQALGLERRRLSQASAAENPEALEEEHEEENDIAHHVVEIRRPPPALISSNI</sequence>
<dbReference type="PANTHER" id="PTHR47168:SF1">
    <property type="entry name" value="OS02G0798600 PROTEIN"/>
    <property type="match status" value="1"/>
</dbReference>
<evidence type="ECO:0000256" key="2">
    <source>
        <dbReference type="ARBA" id="ARBA00022692"/>
    </source>
</evidence>
<dbReference type="Gene3D" id="3.30.40.10">
    <property type="entry name" value="Zinc/RING finger domain, C3HC4 (zinc finger)"/>
    <property type="match status" value="1"/>
</dbReference>
<dbReference type="SUPFAM" id="SSF57850">
    <property type="entry name" value="RING/U-box"/>
    <property type="match status" value="1"/>
</dbReference>
<dbReference type="Pfam" id="PF13639">
    <property type="entry name" value="zf-RING_2"/>
    <property type="match status" value="1"/>
</dbReference>
<evidence type="ECO:0000313" key="12">
    <source>
        <dbReference type="EMBL" id="KAJ1645606.1"/>
    </source>
</evidence>
<evidence type="ECO:0000259" key="11">
    <source>
        <dbReference type="PROSITE" id="PS50089"/>
    </source>
</evidence>
<keyword evidence="7 10" id="KW-0472">Membrane</keyword>
<evidence type="ECO:0000313" key="13">
    <source>
        <dbReference type="Proteomes" id="UP001145021"/>
    </source>
</evidence>
<evidence type="ECO:0000256" key="4">
    <source>
        <dbReference type="ARBA" id="ARBA00022771"/>
    </source>
</evidence>
<keyword evidence="6 10" id="KW-1133">Transmembrane helix</keyword>
<organism evidence="12 13">
    <name type="scientific">Coemansia asiatica</name>
    <dbReference type="NCBI Taxonomy" id="1052880"/>
    <lineage>
        <taxon>Eukaryota</taxon>
        <taxon>Fungi</taxon>
        <taxon>Fungi incertae sedis</taxon>
        <taxon>Zoopagomycota</taxon>
        <taxon>Kickxellomycotina</taxon>
        <taxon>Kickxellomycetes</taxon>
        <taxon>Kickxellales</taxon>
        <taxon>Kickxellaceae</taxon>
        <taxon>Coemansia</taxon>
    </lineage>
</organism>
<dbReference type="InterPro" id="IPR013083">
    <property type="entry name" value="Znf_RING/FYVE/PHD"/>
</dbReference>
<dbReference type="EMBL" id="JANBOH010000097">
    <property type="protein sequence ID" value="KAJ1645606.1"/>
    <property type="molecule type" value="Genomic_DNA"/>
</dbReference>
<evidence type="ECO:0000256" key="6">
    <source>
        <dbReference type="ARBA" id="ARBA00022989"/>
    </source>
</evidence>
<dbReference type="SMART" id="SM00184">
    <property type="entry name" value="RING"/>
    <property type="match status" value="1"/>
</dbReference>
<keyword evidence="3" id="KW-0479">Metal-binding</keyword>
<evidence type="ECO:0000256" key="9">
    <source>
        <dbReference type="SAM" id="MobiDB-lite"/>
    </source>
</evidence>
<keyword evidence="5" id="KW-0862">Zinc</keyword>
<keyword evidence="2 10" id="KW-0812">Transmembrane</keyword>
<comment type="caution">
    <text evidence="12">The sequence shown here is derived from an EMBL/GenBank/DDBJ whole genome shotgun (WGS) entry which is preliminary data.</text>
</comment>
<evidence type="ECO:0000256" key="1">
    <source>
        <dbReference type="ARBA" id="ARBA00004167"/>
    </source>
</evidence>
<dbReference type="Proteomes" id="UP001145021">
    <property type="component" value="Unassembled WGS sequence"/>
</dbReference>
<dbReference type="GO" id="GO:0016020">
    <property type="term" value="C:membrane"/>
    <property type="evidence" value="ECO:0007669"/>
    <property type="project" value="UniProtKB-SubCell"/>
</dbReference>
<gene>
    <name evidence="12" type="ORF">LPJ64_002811</name>
</gene>
<feature type="domain" description="RING-type" evidence="11">
    <location>
        <begin position="144"/>
        <end position="186"/>
    </location>
</feature>
<comment type="subcellular location">
    <subcellularLocation>
        <location evidence="1">Membrane</location>
        <topology evidence="1">Single-pass membrane protein</topology>
    </subcellularLocation>
</comment>
<name>A0A9W8CK61_9FUNG</name>
<evidence type="ECO:0000256" key="3">
    <source>
        <dbReference type="ARBA" id="ARBA00022723"/>
    </source>
</evidence>
<proteinExistence type="predicted"/>
<feature type="region of interest" description="Disordered" evidence="9">
    <location>
        <begin position="33"/>
        <end position="57"/>
    </location>
</feature>
<dbReference type="PROSITE" id="PS50089">
    <property type="entry name" value="ZF_RING_2"/>
    <property type="match status" value="1"/>
</dbReference>
<evidence type="ECO:0000256" key="10">
    <source>
        <dbReference type="SAM" id="Phobius"/>
    </source>
</evidence>
<dbReference type="AlphaFoldDB" id="A0A9W8CK61"/>
<evidence type="ECO:0000256" key="8">
    <source>
        <dbReference type="PROSITE-ProRule" id="PRU00175"/>
    </source>
</evidence>
<accession>A0A9W8CK61</accession>